<dbReference type="InterPro" id="IPR050638">
    <property type="entry name" value="AA-Vitamin_Transporters"/>
</dbReference>
<evidence type="ECO:0000313" key="8">
    <source>
        <dbReference type="EMBL" id="MBF2714513.1"/>
    </source>
</evidence>
<protein>
    <submittedName>
        <fullName evidence="8">EamA family transporter</fullName>
    </submittedName>
</protein>
<dbReference type="Proteomes" id="UP000655037">
    <property type="component" value="Unassembled WGS sequence"/>
</dbReference>
<feature type="transmembrane region" description="Helical" evidence="6">
    <location>
        <begin position="94"/>
        <end position="114"/>
    </location>
</feature>
<evidence type="ECO:0000256" key="1">
    <source>
        <dbReference type="ARBA" id="ARBA00004141"/>
    </source>
</evidence>
<reference evidence="8" key="2">
    <citation type="submission" date="2020-11" db="EMBL/GenBank/DDBJ databases">
        <title>Agrobacterium vitis strain K377 genome.</title>
        <authorList>
            <person name="Xi H."/>
        </authorList>
    </citation>
    <scope>NUCLEOTIDE SEQUENCE</scope>
    <source>
        <strain evidence="8">K377</strain>
        <plasmid evidence="8">unnamed3</plasmid>
    </source>
</reference>
<evidence type="ECO:0000256" key="6">
    <source>
        <dbReference type="SAM" id="Phobius"/>
    </source>
</evidence>
<accession>A0AAE2URE9</accession>
<comment type="caution">
    <text evidence="8">The sequence shown here is derived from an EMBL/GenBank/DDBJ whole genome shotgun (WGS) entry which is preliminary data.</text>
</comment>
<feature type="transmembrane region" description="Helical" evidence="6">
    <location>
        <begin position="144"/>
        <end position="165"/>
    </location>
</feature>
<feature type="domain" description="EamA" evidence="7">
    <location>
        <begin position="12"/>
        <end position="137"/>
    </location>
</feature>
<evidence type="ECO:0000256" key="4">
    <source>
        <dbReference type="ARBA" id="ARBA00022989"/>
    </source>
</evidence>
<keyword evidence="3 6" id="KW-0812">Transmembrane</keyword>
<organism evidence="8 11">
    <name type="scientific">Agrobacterium vitis</name>
    <name type="common">Rhizobium vitis</name>
    <dbReference type="NCBI Taxonomy" id="373"/>
    <lineage>
        <taxon>Bacteria</taxon>
        <taxon>Pseudomonadati</taxon>
        <taxon>Pseudomonadota</taxon>
        <taxon>Alphaproteobacteria</taxon>
        <taxon>Hyphomicrobiales</taxon>
        <taxon>Rhizobiaceae</taxon>
        <taxon>Rhizobium/Agrobacterium group</taxon>
        <taxon>Agrobacterium</taxon>
    </lineage>
</organism>
<dbReference type="GO" id="GO:0016020">
    <property type="term" value="C:membrane"/>
    <property type="evidence" value="ECO:0007669"/>
    <property type="project" value="UniProtKB-SubCell"/>
</dbReference>
<name>A0AAE2URE9_AGRVI</name>
<dbReference type="AlphaFoldDB" id="A0AAE2URE9"/>
<dbReference type="Proteomes" id="UP000436692">
    <property type="component" value="Unassembled WGS sequence"/>
</dbReference>
<reference evidence="9 10" key="1">
    <citation type="submission" date="2019-12" db="EMBL/GenBank/DDBJ databases">
        <title>Whole-genome sequencing of Allorhizobium vitis.</title>
        <authorList>
            <person name="Gan H.M."/>
            <person name="Szegedi E."/>
            <person name="Burr T."/>
            <person name="Savka M.A."/>
        </authorList>
    </citation>
    <scope>NUCLEOTIDE SEQUENCE [LARGE SCALE GENOMIC DNA]</scope>
    <source>
        <strain evidence="9 10">CG989</strain>
    </source>
</reference>
<feature type="transmembrane region" description="Helical" evidence="6">
    <location>
        <begin position="266"/>
        <end position="292"/>
    </location>
</feature>
<dbReference type="EMBL" id="JACXXJ020000004">
    <property type="protein sequence ID" value="MBF2714513.1"/>
    <property type="molecule type" value="Genomic_DNA"/>
</dbReference>
<feature type="transmembrane region" description="Helical" evidence="6">
    <location>
        <begin position="211"/>
        <end position="229"/>
    </location>
</feature>
<evidence type="ECO:0000256" key="3">
    <source>
        <dbReference type="ARBA" id="ARBA00022692"/>
    </source>
</evidence>
<dbReference type="Pfam" id="PF00892">
    <property type="entry name" value="EamA"/>
    <property type="match status" value="2"/>
</dbReference>
<dbReference type="SUPFAM" id="SSF103481">
    <property type="entry name" value="Multidrug resistance efflux transporter EmrE"/>
    <property type="match status" value="2"/>
</dbReference>
<evidence type="ECO:0000313" key="9">
    <source>
        <dbReference type="EMBL" id="MUZ58630.1"/>
    </source>
</evidence>
<feature type="transmembrane region" description="Helical" evidence="6">
    <location>
        <begin position="12"/>
        <end position="32"/>
    </location>
</feature>
<dbReference type="InterPro" id="IPR000620">
    <property type="entry name" value="EamA_dom"/>
</dbReference>
<feature type="transmembrane region" description="Helical" evidence="6">
    <location>
        <begin position="38"/>
        <end position="56"/>
    </location>
</feature>
<feature type="transmembrane region" description="Helical" evidence="6">
    <location>
        <begin position="68"/>
        <end position="88"/>
    </location>
</feature>
<feature type="transmembrane region" description="Helical" evidence="6">
    <location>
        <begin position="121"/>
        <end position="138"/>
    </location>
</feature>
<feature type="transmembrane region" description="Helical" evidence="6">
    <location>
        <begin position="236"/>
        <end position="260"/>
    </location>
</feature>
<proteinExistence type="inferred from homology"/>
<keyword evidence="4 6" id="KW-1133">Transmembrane helix</keyword>
<dbReference type="PANTHER" id="PTHR32322:SF2">
    <property type="entry name" value="EAMA DOMAIN-CONTAINING PROTEIN"/>
    <property type="match status" value="1"/>
</dbReference>
<comment type="subcellular location">
    <subcellularLocation>
        <location evidence="1">Membrane</location>
        <topology evidence="1">Multi-pass membrane protein</topology>
    </subcellularLocation>
</comment>
<feature type="domain" description="EamA" evidence="7">
    <location>
        <begin position="148"/>
        <end position="281"/>
    </location>
</feature>
<evidence type="ECO:0000313" key="11">
    <source>
        <dbReference type="Proteomes" id="UP000655037"/>
    </source>
</evidence>
<dbReference type="Gene3D" id="1.10.3730.20">
    <property type="match status" value="1"/>
</dbReference>
<evidence type="ECO:0000256" key="2">
    <source>
        <dbReference type="ARBA" id="ARBA00007362"/>
    </source>
</evidence>
<keyword evidence="8" id="KW-0614">Plasmid</keyword>
<gene>
    <name evidence="9" type="ORF">GOZ95_14315</name>
    <name evidence="8" type="ORF">IEI95_009795</name>
</gene>
<evidence type="ECO:0000259" key="7">
    <source>
        <dbReference type="Pfam" id="PF00892"/>
    </source>
</evidence>
<keyword evidence="5 6" id="KW-0472">Membrane</keyword>
<evidence type="ECO:0000313" key="10">
    <source>
        <dbReference type="Proteomes" id="UP000436692"/>
    </source>
</evidence>
<feature type="transmembrane region" description="Helical" evidence="6">
    <location>
        <begin position="177"/>
        <end position="199"/>
    </location>
</feature>
<dbReference type="EMBL" id="WPHM01000007">
    <property type="protein sequence ID" value="MUZ58630.1"/>
    <property type="molecule type" value="Genomic_DNA"/>
</dbReference>
<sequence>MDNKSRQRFDLLITALVPLVWGSTYLVTTQFLPPGIPLTAAVLRALPAGLILVLLQRKMLQGHWWWRAALLGVLNIGAFFYFLFLAAYHLPGGIAALLMSIQPVIVLIYSAILFRNPVRATQILACLCAAVGVALVALRSDVMLNTQGVTAGLAGAFSMATGMVLAKKFGRPDNMSLLALTGWQLTFGGLALVPFALMTESFPETLTLRNIGGLSYLSLLGALVTYALWFRGIARLPALTVSFLSLLSPLTAAILGAIFLGQTLTWIQFGGGMLVLVSVYLSQPQVSFFGLGSAFRKQLSSKPAQGG</sequence>
<geneLocation type="plasmid" evidence="8">
    <name>unnamed3</name>
</geneLocation>
<dbReference type="RefSeq" id="WP_156534835.1">
    <property type="nucleotide sequence ID" value="NZ_JABAEJ010000012.1"/>
</dbReference>
<dbReference type="PANTHER" id="PTHR32322">
    <property type="entry name" value="INNER MEMBRANE TRANSPORTER"/>
    <property type="match status" value="1"/>
</dbReference>
<comment type="similarity">
    <text evidence="2">Belongs to the EamA transporter family.</text>
</comment>
<dbReference type="InterPro" id="IPR037185">
    <property type="entry name" value="EmrE-like"/>
</dbReference>
<evidence type="ECO:0000256" key="5">
    <source>
        <dbReference type="ARBA" id="ARBA00023136"/>
    </source>
</evidence>